<reference evidence="2" key="1">
    <citation type="submission" date="2023-10" db="EMBL/GenBank/DDBJ databases">
        <title>Genome assembly of Pristionchus species.</title>
        <authorList>
            <person name="Yoshida K."/>
            <person name="Sommer R.J."/>
        </authorList>
    </citation>
    <scope>NUCLEOTIDE SEQUENCE</scope>
    <source>
        <strain evidence="2">RS5133</strain>
    </source>
</reference>
<dbReference type="EMBL" id="BTSY01000004">
    <property type="protein sequence ID" value="GMT22686.1"/>
    <property type="molecule type" value="Genomic_DNA"/>
</dbReference>
<feature type="compositionally biased region" description="Polar residues" evidence="1">
    <location>
        <begin position="15"/>
        <end position="28"/>
    </location>
</feature>
<evidence type="ECO:0000256" key="1">
    <source>
        <dbReference type="SAM" id="MobiDB-lite"/>
    </source>
</evidence>
<sequence length="158" mass="17436">MDRSSVSVAKASSGADANTMRQRSSMSTKWRKFSSSRTAEPGRNANLKFPKLSAVQLIWIIVKRMVMSDRSNYAPIAGRNSRTTSVTGNEIAPNSTTMSFNTRLDALALPCAELSQEAVRLNARSRCGRRMKRFAVPSQGRFSSKSHSLSRNNFDGIT</sequence>
<protein>
    <submittedName>
        <fullName evidence="2">Uncharacterized protein</fullName>
    </submittedName>
</protein>
<evidence type="ECO:0000313" key="3">
    <source>
        <dbReference type="Proteomes" id="UP001432322"/>
    </source>
</evidence>
<dbReference type="AlphaFoldDB" id="A0AAV5VVX1"/>
<name>A0AAV5VVX1_9BILA</name>
<feature type="compositionally biased region" description="Low complexity" evidence="1">
    <location>
        <begin position="1"/>
        <end position="13"/>
    </location>
</feature>
<evidence type="ECO:0000313" key="2">
    <source>
        <dbReference type="EMBL" id="GMT22686.1"/>
    </source>
</evidence>
<feature type="region of interest" description="Disordered" evidence="1">
    <location>
        <begin position="1"/>
        <end position="43"/>
    </location>
</feature>
<accession>A0AAV5VVX1</accession>
<proteinExistence type="predicted"/>
<keyword evidence="3" id="KW-1185">Reference proteome</keyword>
<gene>
    <name evidence="2" type="ORF">PFISCL1PPCAC_13983</name>
</gene>
<organism evidence="2 3">
    <name type="scientific">Pristionchus fissidentatus</name>
    <dbReference type="NCBI Taxonomy" id="1538716"/>
    <lineage>
        <taxon>Eukaryota</taxon>
        <taxon>Metazoa</taxon>
        <taxon>Ecdysozoa</taxon>
        <taxon>Nematoda</taxon>
        <taxon>Chromadorea</taxon>
        <taxon>Rhabditida</taxon>
        <taxon>Rhabditina</taxon>
        <taxon>Diplogasteromorpha</taxon>
        <taxon>Diplogasteroidea</taxon>
        <taxon>Neodiplogasteridae</taxon>
        <taxon>Pristionchus</taxon>
    </lineage>
</organism>
<feature type="compositionally biased region" description="Polar residues" evidence="1">
    <location>
        <begin position="140"/>
        <end position="158"/>
    </location>
</feature>
<dbReference type="Proteomes" id="UP001432322">
    <property type="component" value="Unassembled WGS sequence"/>
</dbReference>
<comment type="caution">
    <text evidence="2">The sequence shown here is derived from an EMBL/GenBank/DDBJ whole genome shotgun (WGS) entry which is preliminary data.</text>
</comment>
<feature type="region of interest" description="Disordered" evidence="1">
    <location>
        <begin position="138"/>
        <end position="158"/>
    </location>
</feature>